<dbReference type="InterPro" id="IPR051816">
    <property type="entry name" value="Glycosyl_Hydrolase_31"/>
</dbReference>
<dbReference type="PANTHER" id="PTHR43863:SF2">
    <property type="entry name" value="MALTASE-GLUCOAMYLASE"/>
    <property type="match status" value="1"/>
</dbReference>
<evidence type="ECO:0000259" key="5">
    <source>
        <dbReference type="Pfam" id="PF21365"/>
    </source>
</evidence>
<dbReference type="AlphaFoldDB" id="A0A3E2WZS6"/>
<evidence type="ECO:0000256" key="1">
    <source>
        <dbReference type="ARBA" id="ARBA00007806"/>
    </source>
</evidence>
<gene>
    <name evidence="6" type="ORF">DWX41_04640</name>
</gene>
<organism evidence="6 7">
    <name type="scientific">Hungatella hathewayi</name>
    <dbReference type="NCBI Taxonomy" id="154046"/>
    <lineage>
        <taxon>Bacteria</taxon>
        <taxon>Bacillati</taxon>
        <taxon>Bacillota</taxon>
        <taxon>Clostridia</taxon>
        <taxon>Lachnospirales</taxon>
        <taxon>Lachnospiraceae</taxon>
        <taxon>Hungatella</taxon>
    </lineage>
</organism>
<dbReference type="RefSeq" id="WP_025656726.1">
    <property type="nucleotide sequence ID" value="NZ_QVIA01000004.1"/>
</dbReference>
<keyword evidence="2" id="KW-0378">Hydrolase</keyword>
<dbReference type="GO" id="GO:0005975">
    <property type="term" value="P:carbohydrate metabolic process"/>
    <property type="evidence" value="ECO:0007669"/>
    <property type="project" value="InterPro"/>
</dbReference>
<dbReference type="GeneID" id="93335094"/>
<dbReference type="InterPro" id="IPR048395">
    <property type="entry name" value="Glyco_hydro_31_C"/>
</dbReference>
<dbReference type="Pfam" id="PF17137">
    <property type="entry name" value="DUF5110"/>
    <property type="match status" value="1"/>
</dbReference>
<dbReference type="SUPFAM" id="SSF51445">
    <property type="entry name" value="(Trans)glycosidases"/>
    <property type="match status" value="1"/>
</dbReference>
<proteinExistence type="inferred from homology"/>
<dbReference type="Gene3D" id="2.60.40.1760">
    <property type="entry name" value="glycosyl hydrolase (family 31)"/>
    <property type="match status" value="1"/>
</dbReference>
<evidence type="ECO:0000259" key="3">
    <source>
        <dbReference type="Pfam" id="PF01055"/>
    </source>
</evidence>
<dbReference type="PANTHER" id="PTHR43863">
    <property type="entry name" value="HYDROLASE, PUTATIVE (AFU_ORTHOLOGUE AFUA_1G03140)-RELATED"/>
    <property type="match status" value="1"/>
</dbReference>
<dbReference type="Gene3D" id="3.20.20.80">
    <property type="entry name" value="Glycosidases"/>
    <property type="match status" value="1"/>
</dbReference>
<name>A0A3E2WZS6_9FIRM</name>
<feature type="domain" description="Glycoside hydrolase family 31 TIM barrel" evidence="3">
    <location>
        <begin position="252"/>
        <end position="604"/>
    </location>
</feature>
<dbReference type="CDD" id="cd06591">
    <property type="entry name" value="GH31_xylosidase_XylS"/>
    <property type="match status" value="1"/>
</dbReference>
<dbReference type="InterPro" id="IPR033403">
    <property type="entry name" value="DUF5110"/>
</dbReference>
<dbReference type="GO" id="GO:0004553">
    <property type="term" value="F:hydrolase activity, hydrolyzing O-glycosyl compounds"/>
    <property type="evidence" value="ECO:0007669"/>
    <property type="project" value="InterPro"/>
</dbReference>
<evidence type="ECO:0000256" key="2">
    <source>
        <dbReference type="RuleBase" id="RU361185"/>
    </source>
</evidence>
<dbReference type="GO" id="GO:0030246">
    <property type="term" value="F:carbohydrate binding"/>
    <property type="evidence" value="ECO:0007669"/>
    <property type="project" value="InterPro"/>
</dbReference>
<evidence type="ECO:0000259" key="4">
    <source>
        <dbReference type="Pfam" id="PF17137"/>
    </source>
</evidence>
<dbReference type="InterPro" id="IPR013780">
    <property type="entry name" value="Glyco_hydro_b"/>
</dbReference>
<dbReference type="CDD" id="cd14752">
    <property type="entry name" value="GH31_N"/>
    <property type="match status" value="1"/>
</dbReference>
<evidence type="ECO:0000313" key="6">
    <source>
        <dbReference type="EMBL" id="RGC34058.1"/>
    </source>
</evidence>
<reference evidence="6 7" key="1">
    <citation type="submission" date="2018-08" db="EMBL/GenBank/DDBJ databases">
        <title>A genome reference for cultivated species of the human gut microbiota.</title>
        <authorList>
            <person name="Zou Y."/>
            <person name="Xue W."/>
            <person name="Luo G."/>
        </authorList>
    </citation>
    <scope>NUCLEOTIDE SEQUENCE [LARGE SCALE GENOMIC DNA]</scope>
    <source>
        <strain evidence="6 7">AF19-21</strain>
    </source>
</reference>
<dbReference type="Pfam" id="PF01055">
    <property type="entry name" value="Glyco_hydro_31_2nd"/>
    <property type="match status" value="1"/>
</dbReference>
<dbReference type="SUPFAM" id="SSF74650">
    <property type="entry name" value="Galactose mutarotase-like"/>
    <property type="match status" value="1"/>
</dbReference>
<comment type="caution">
    <text evidence="6">The sequence shown here is derived from an EMBL/GenBank/DDBJ whole genome shotgun (WGS) entry which is preliminary data.</text>
</comment>
<sequence>MEIRKFQKKGKEILIQTNQGNLFLQGIKENIIRCVFHKKAEMNQESPLDIEAHAEADIDVRNHLKEIEICTERLKVSIEKDTGKFRWIDRKTGCLLLAEKEKELQEKVFEEYGILGDQPDIERIYTVDGERNMVKNLRPLKKQEGYSGKLHFQFKKTERIHGLGQGEEGIFNYRGNTQYLYQHNMRIPVPFFISDQGYGVLVDCGSLMIWNDDARGSYLMLDAIEQLDYYLISGKNLDEIIDGYRFLTGKAAMLPKWAFGYLQSKESYHNQEELVQTVAEYRKRNIPLDGIIQDWNTWEKDAWGEKILDKKRYPDFAEAVKQIHEMHAKVMISIWPNMNLGTKNNQEFLEKKQLLYDFSTYNAFSEEARRTYWSQVKRELYSAGIDGWWCDSTEPYSAPDWDGGCLREPWERYQLVGEEHKKYLGAERANLFAVAHAKGVFENQRLETEERRVVNLTRSGYAGSQKYGTVLWSGDICATWDTLEKQIKEGLNMCMSGIPYWTLDIGGFFVVKENWEKRGCNRQSDPLPKWFWQGGYEEGVSDAGYRELYVRWLQYGTFLPVFRSHGTDTPREIWNFGEKGEIFYDAIAKSIELRYRLLPYIYSMAGKVYSRNQTMMRSLLFDFYEDEKARDIETEFMFGESILVCPITKPMYYEKEGKRINRCKSWSCYLPGGSEWYEFDGNERYPGGTMVNVESGIDKIPLFVRAGSVLPMEKKMMYTGQKIFTPLQLYIYPGKDAVYEYYEDEGDGYGYEKGIYNIITMEWKDFEHSLTIGTAEYTFAQGIIGRSIEIILGEQRKQITYRGEKVTVTLSEV</sequence>
<feature type="domain" description="DUF5110" evidence="4">
    <location>
        <begin position="726"/>
        <end position="781"/>
    </location>
</feature>
<feature type="domain" description="Glycosyl hydrolase family 31 C-terminal" evidence="5">
    <location>
        <begin position="613"/>
        <end position="710"/>
    </location>
</feature>
<dbReference type="InterPro" id="IPR017853">
    <property type="entry name" value="GH"/>
</dbReference>
<keyword evidence="2" id="KW-0326">Glycosidase</keyword>
<accession>A0A3E2WZS6</accession>
<protein>
    <submittedName>
        <fullName evidence="6">DUF5110 domain-containing protein</fullName>
    </submittedName>
</protein>
<dbReference type="InterPro" id="IPR011013">
    <property type="entry name" value="Gal_mutarotase_sf_dom"/>
</dbReference>
<dbReference type="InterPro" id="IPR000322">
    <property type="entry name" value="Glyco_hydro_31_TIM"/>
</dbReference>
<dbReference type="Proteomes" id="UP000261111">
    <property type="component" value="Unassembled WGS sequence"/>
</dbReference>
<comment type="similarity">
    <text evidence="1 2">Belongs to the glycosyl hydrolase 31 family.</text>
</comment>
<dbReference type="Pfam" id="PF21365">
    <property type="entry name" value="Glyco_hydro_31_3rd"/>
    <property type="match status" value="1"/>
</dbReference>
<dbReference type="SUPFAM" id="SSF51011">
    <property type="entry name" value="Glycosyl hydrolase domain"/>
    <property type="match status" value="1"/>
</dbReference>
<dbReference type="Gene3D" id="2.60.40.1180">
    <property type="entry name" value="Golgi alpha-mannosidase II"/>
    <property type="match status" value="2"/>
</dbReference>
<evidence type="ECO:0000313" key="7">
    <source>
        <dbReference type="Proteomes" id="UP000261111"/>
    </source>
</evidence>
<dbReference type="EMBL" id="QVIA01000004">
    <property type="protein sequence ID" value="RGC34058.1"/>
    <property type="molecule type" value="Genomic_DNA"/>
</dbReference>